<organism evidence="2 3">
    <name type="scientific">Amphibalanus amphitrite</name>
    <name type="common">Striped barnacle</name>
    <name type="synonym">Balanus amphitrite</name>
    <dbReference type="NCBI Taxonomy" id="1232801"/>
    <lineage>
        <taxon>Eukaryota</taxon>
        <taxon>Metazoa</taxon>
        <taxon>Ecdysozoa</taxon>
        <taxon>Arthropoda</taxon>
        <taxon>Crustacea</taxon>
        <taxon>Multicrustacea</taxon>
        <taxon>Cirripedia</taxon>
        <taxon>Thoracica</taxon>
        <taxon>Thoracicalcarea</taxon>
        <taxon>Balanomorpha</taxon>
        <taxon>Balanoidea</taxon>
        <taxon>Balanidae</taxon>
        <taxon>Amphibalaninae</taxon>
        <taxon>Amphibalanus</taxon>
    </lineage>
</organism>
<proteinExistence type="predicted"/>
<accession>A0A6A4WCG3</accession>
<evidence type="ECO:0000313" key="2">
    <source>
        <dbReference type="EMBL" id="KAF0304335.1"/>
    </source>
</evidence>
<evidence type="ECO:0000256" key="1">
    <source>
        <dbReference type="SAM" id="MobiDB-lite"/>
    </source>
</evidence>
<dbReference type="AlphaFoldDB" id="A0A6A4WCG3"/>
<dbReference type="EMBL" id="VIIS01000855">
    <property type="protein sequence ID" value="KAF0304335.1"/>
    <property type="molecule type" value="Genomic_DNA"/>
</dbReference>
<feature type="region of interest" description="Disordered" evidence="1">
    <location>
        <begin position="37"/>
        <end position="114"/>
    </location>
</feature>
<name>A0A6A4WCG3_AMPAM</name>
<keyword evidence="3" id="KW-1185">Reference proteome</keyword>
<sequence>MIVNHPPRSKVKFHCRYLTCRLAARCRRRRASTMTERFKVTAASTNSSYGALEDGKEEPSDAAAADQPAPAPASPGPSSSGPFGPTTYVHQKAEDEKRTNGAAAAEVKHHWVLS</sequence>
<evidence type="ECO:0000313" key="3">
    <source>
        <dbReference type="Proteomes" id="UP000440578"/>
    </source>
</evidence>
<comment type="caution">
    <text evidence="2">The sequence shown here is derived from an EMBL/GenBank/DDBJ whole genome shotgun (WGS) entry which is preliminary data.</text>
</comment>
<gene>
    <name evidence="2" type="ORF">FJT64_023843</name>
</gene>
<reference evidence="2 3" key="1">
    <citation type="submission" date="2019-07" db="EMBL/GenBank/DDBJ databases">
        <title>Draft genome assembly of a fouling barnacle, Amphibalanus amphitrite (Darwin, 1854): The first reference genome for Thecostraca.</title>
        <authorList>
            <person name="Kim W."/>
        </authorList>
    </citation>
    <scope>NUCLEOTIDE SEQUENCE [LARGE SCALE GENOMIC DNA]</scope>
    <source>
        <strain evidence="2">SNU_AA5</strain>
        <tissue evidence="2">Soma without cirri and trophi</tissue>
    </source>
</reference>
<protein>
    <submittedName>
        <fullName evidence="2">Uncharacterized protein</fullName>
    </submittedName>
</protein>
<dbReference type="Proteomes" id="UP000440578">
    <property type="component" value="Unassembled WGS sequence"/>
</dbReference>